<name>X7YKX7_MYCXE</name>
<accession>X7YKX7</accession>
<organism evidence="1">
    <name type="scientific">Mycobacterium xenopi 4042</name>
    <dbReference type="NCBI Taxonomy" id="1299334"/>
    <lineage>
        <taxon>Bacteria</taxon>
        <taxon>Bacillati</taxon>
        <taxon>Actinomycetota</taxon>
        <taxon>Actinomycetes</taxon>
        <taxon>Mycobacteriales</taxon>
        <taxon>Mycobacteriaceae</taxon>
        <taxon>Mycobacterium</taxon>
    </lineage>
</organism>
<comment type="caution">
    <text evidence="1">The sequence shown here is derived from an EMBL/GenBank/DDBJ whole genome shotgun (WGS) entry which is preliminary data.</text>
</comment>
<gene>
    <name evidence="1" type="ORF">I553_0253</name>
</gene>
<sequence>MALTLAAERTVVAARVNGLDVDIVIAEDVPDLPEAPTEAVTGLGAEQQLAILAVRLEMAAVYLRLVRG</sequence>
<protein>
    <submittedName>
        <fullName evidence="1">TobH domain protein</fullName>
    </submittedName>
</protein>
<dbReference type="EMBL" id="JAOB01000093">
    <property type="protein sequence ID" value="EUA07045.1"/>
    <property type="molecule type" value="Genomic_DNA"/>
</dbReference>
<dbReference type="PATRIC" id="fig|1299334.3.peg.9842"/>
<reference evidence="1" key="1">
    <citation type="submission" date="2014-01" db="EMBL/GenBank/DDBJ databases">
        <authorList>
            <person name="Brown-Elliot B."/>
            <person name="Wallace R."/>
            <person name="Lenaerts A."/>
            <person name="Ordway D."/>
            <person name="DeGroote M.A."/>
            <person name="Parker T."/>
            <person name="Sizemore C."/>
            <person name="Tallon L.J."/>
            <person name="Sadzewicz L.K."/>
            <person name="Sengamalay N."/>
            <person name="Fraser C.M."/>
            <person name="Hine E."/>
            <person name="Shefchek K.A."/>
            <person name="Das S.P."/>
            <person name="Tettelin H."/>
        </authorList>
    </citation>
    <scope>NUCLEOTIDE SEQUENCE [LARGE SCALE GENOMIC DNA]</scope>
    <source>
        <strain evidence="1">4042</strain>
    </source>
</reference>
<dbReference type="AlphaFoldDB" id="X7YKX7"/>
<proteinExistence type="predicted"/>
<evidence type="ECO:0000313" key="1">
    <source>
        <dbReference type="EMBL" id="EUA07045.1"/>
    </source>
</evidence>